<name>A0A1I5ZYU6_HYMAR</name>
<evidence type="ECO:0000256" key="1">
    <source>
        <dbReference type="ARBA" id="ARBA00001163"/>
    </source>
</evidence>
<keyword evidence="9" id="KW-1185">Reference proteome</keyword>
<dbReference type="InterPro" id="IPR018020">
    <property type="entry name" value="OHCU_decarboxylase"/>
</dbReference>
<dbReference type="Gene3D" id="1.10.3330.10">
    <property type="entry name" value="Oxo-4-hydroxy-4-carboxy-5-ureidoimidazoline decarboxylase"/>
    <property type="match status" value="1"/>
</dbReference>
<dbReference type="InterPro" id="IPR036778">
    <property type="entry name" value="OHCU_decarboxylase_sf"/>
</dbReference>
<reference evidence="9" key="1">
    <citation type="submission" date="2016-10" db="EMBL/GenBank/DDBJ databases">
        <authorList>
            <person name="Varghese N."/>
            <person name="Submissions S."/>
        </authorList>
    </citation>
    <scope>NUCLEOTIDE SEQUENCE [LARGE SCALE GENOMIC DNA]</scope>
    <source>
        <strain evidence="9">OR362-8,ATCC BAA-1266,JCM 13504</strain>
    </source>
</reference>
<dbReference type="GO" id="GO:0051997">
    <property type="term" value="F:2-oxo-4-hydroxy-4-carboxy-5-ureidoimidazoline decarboxylase activity"/>
    <property type="evidence" value="ECO:0007669"/>
    <property type="project" value="UniProtKB-EC"/>
</dbReference>
<dbReference type="Proteomes" id="UP000199029">
    <property type="component" value="Unassembled WGS sequence"/>
</dbReference>
<dbReference type="STRING" id="1227077.SAMN04515668_3319"/>
<dbReference type="OrthoDB" id="9800909at2"/>
<dbReference type="NCBIfam" id="TIGR03180">
    <property type="entry name" value="UraD_2"/>
    <property type="match status" value="1"/>
</dbReference>
<proteinExistence type="predicted"/>
<evidence type="ECO:0000256" key="6">
    <source>
        <dbReference type="ARBA" id="ARBA00023239"/>
    </source>
</evidence>
<organism evidence="8 9">
    <name type="scientific">Hymenobacter arizonensis</name>
    <name type="common">Siccationidurans arizonensis</name>
    <dbReference type="NCBI Taxonomy" id="1227077"/>
    <lineage>
        <taxon>Bacteria</taxon>
        <taxon>Pseudomonadati</taxon>
        <taxon>Bacteroidota</taxon>
        <taxon>Cytophagia</taxon>
        <taxon>Cytophagales</taxon>
        <taxon>Hymenobacteraceae</taxon>
        <taxon>Hymenobacter</taxon>
    </lineage>
</organism>
<dbReference type="InterPro" id="IPR017595">
    <property type="entry name" value="OHCU_decarboxylase-2"/>
</dbReference>
<feature type="domain" description="Oxo-4-hydroxy-4-carboxy-5-ureidoimidazoline decarboxylase" evidence="7">
    <location>
        <begin position="7"/>
        <end position="164"/>
    </location>
</feature>
<dbReference type="SUPFAM" id="SSF158694">
    <property type="entry name" value="UraD-Like"/>
    <property type="match status" value="1"/>
</dbReference>
<evidence type="ECO:0000256" key="5">
    <source>
        <dbReference type="ARBA" id="ARBA00022793"/>
    </source>
</evidence>
<gene>
    <name evidence="8" type="ORF">SAMN04515668_3319</name>
</gene>
<comment type="pathway">
    <text evidence="2">Purine metabolism; urate degradation; (S)-allantoin from urate: step 3/3.</text>
</comment>
<sequence length="169" mass="18642">MNILELNRLEKSALTEALSKCCGSTAWVENMLAIFPVANAETLMAEAKTQWNKLSETDWREAFTHHPKIGGNVAALREKFASTSTWAEGEQASVKQASQATLEALTAGNTEYEQKFGYIFIVCATGKSAEEMLALLQARLPNKPEDEILIAMGEQDKITHIRLEKLLAA</sequence>
<evidence type="ECO:0000256" key="3">
    <source>
        <dbReference type="ARBA" id="ARBA00012257"/>
    </source>
</evidence>
<evidence type="ECO:0000313" key="8">
    <source>
        <dbReference type="EMBL" id="SFQ61598.1"/>
    </source>
</evidence>
<accession>A0A1I5ZYU6</accession>
<dbReference type="EMBL" id="FOXS01000004">
    <property type="protein sequence ID" value="SFQ61598.1"/>
    <property type="molecule type" value="Genomic_DNA"/>
</dbReference>
<dbReference type="PANTHER" id="PTHR43466">
    <property type="entry name" value="2-OXO-4-HYDROXY-4-CARBOXY-5-UREIDOIMIDAZOLINE DECARBOXYLASE-RELATED"/>
    <property type="match status" value="1"/>
</dbReference>
<evidence type="ECO:0000256" key="4">
    <source>
        <dbReference type="ARBA" id="ARBA00022631"/>
    </source>
</evidence>
<comment type="catalytic activity">
    <reaction evidence="1">
        <text>5-hydroxy-2-oxo-4-ureido-2,5-dihydro-1H-imidazole-5-carboxylate + H(+) = (S)-allantoin + CO2</text>
        <dbReference type="Rhea" id="RHEA:26301"/>
        <dbReference type="ChEBI" id="CHEBI:15378"/>
        <dbReference type="ChEBI" id="CHEBI:15678"/>
        <dbReference type="ChEBI" id="CHEBI:16526"/>
        <dbReference type="ChEBI" id="CHEBI:58639"/>
        <dbReference type="EC" id="4.1.1.97"/>
    </reaction>
</comment>
<dbReference type="EC" id="4.1.1.97" evidence="3"/>
<evidence type="ECO:0000313" key="9">
    <source>
        <dbReference type="Proteomes" id="UP000199029"/>
    </source>
</evidence>
<protein>
    <recommendedName>
        <fullName evidence="3">2-oxo-4-hydroxy-4-carboxy-5-ureidoimidazoline decarboxylase</fullName>
        <ecNumber evidence="3">4.1.1.97</ecNumber>
    </recommendedName>
</protein>
<dbReference type="PANTHER" id="PTHR43466:SF1">
    <property type="entry name" value="2-OXO-4-HYDROXY-4-CARBOXY-5-UREIDOIMIDAZOLINE DECARBOXYLASE-RELATED"/>
    <property type="match status" value="1"/>
</dbReference>
<keyword evidence="4" id="KW-0659">Purine metabolism</keyword>
<dbReference type="GO" id="GO:0006144">
    <property type="term" value="P:purine nucleobase metabolic process"/>
    <property type="evidence" value="ECO:0007669"/>
    <property type="project" value="UniProtKB-KW"/>
</dbReference>
<dbReference type="NCBIfam" id="NF010372">
    <property type="entry name" value="PRK13798.1"/>
    <property type="match status" value="1"/>
</dbReference>
<dbReference type="AlphaFoldDB" id="A0A1I5ZYU6"/>
<keyword evidence="6" id="KW-0456">Lyase</keyword>
<dbReference type="RefSeq" id="WP_092675965.1">
    <property type="nucleotide sequence ID" value="NZ_FOXS01000004.1"/>
</dbReference>
<evidence type="ECO:0000256" key="2">
    <source>
        <dbReference type="ARBA" id="ARBA00004754"/>
    </source>
</evidence>
<keyword evidence="5" id="KW-0210">Decarboxylase</keyword>
<dbReference type="Pfam" id="PF09349">
    <property type="entry name" value="OHCU_decarbox"/>
    <property type="match status" value="1"/>
</dbReference>
<evidence type="ECO:0000259" key="7">
    <source>
        <dbReference type="Pfam" id="PF09349"/>
    </source>
</evidence>
<dbReference type="GO" id="GO:0019628">
    <property type="term" value="P:urate catabolic process"/>
    <property type="evidence" value="ECO:0007669"/>
    <property type="project" value="TreeGrafter"/>
</dbReference>